<keyword evidence="5" id="KW-0560">Oxidoreductase</keyword>
<dbReference type="InterPro" id="IPR045170">
    <property type="entry name" value="MTOX"/>
</dbReference>
<accession>A0ABR3RTL2</accession>
<evidence type="ECO:0000313" key="7">
    <source>
        <dbReference type="EMBL" id="KAL1607771.1"/>
    </source>
</evidence>
<evidence type="ECO:0000256" key="4">
    <source>
        <dbReference type="ARBA" id="ARBA00022827"/>
    </source>
</evidence>
<dbReference type="InterPro" id="IPR006076">
    <property type="entry name" value="FAD-dep_OxRdtase"/>
</dbReference>
<dbReference type="NCBIfam" id="NF008425">
    <property type="entry name" value="PRK11259.1"/>
    <property type="match status" value="1"/>
</dbReference>
<dbReference type="SUPFAM" id="SSF51905">
    <property type="entry name" value="FAD/NAD(P)-binding domain"/>
    <property type="match status" value="1"/>
</dbReference>
<proteinExistence type="inferred from homology"/>
<dbReference type="EMBL" id="JAKJXO020000003">
    <property type="protein sequence ID" value="KAL1607771.1"/>
    <property type="molecule type" value="Genomic_DNA"/>
</dbReference>
<gene>
    <name evidence="7" type="ORF">SLS60_002707</name>
</gene>
<comment type="similarity">
    <text evidence="2">Belongs to the MSOX/MTOX family.</text>
</comment>
<evidence type="ECO:0000313" key="8">
    <source>
        <dbReference type="Proteomes" id="UP001521785"/>
    </source>
</evidence>
<name>A0ABR3RTL2_9PLEO</name>
<keyword evidence="3" id="KW-0285">Flavoprotein</keyword>
<dbReference type="Proteomes" id="UP001521785">
    <property type="component" value="Unassembled WGS sequence"/>
</dbReference>
<protein>
    <recommendedName>
        <fullName evidence="6">FAD dependent oxidoreductase domain-containing protein</fullName>
    </recommendedName>
</protein>
<comment type="caution">
    <text evidence="7">The sequence shown here is derived from an EMBL/GenBank/DDBJ whole genome shotgun (WGS) entry which is preliminary data.</text>
</comment>
<keyword evidence="8" id="KW-1185">Reference proteome</keyword>
<dbReference type="Gene3D" id="3.50.50.60">
    <property type="entry name" value="FAD/NAD(P)-binding domain"/>
    <property type="match status" value="1"/>
</dbReference>
<dbReference type="SUPFAM" id="SSF54373">
    <property type="entry name" value="FAD-linked reductases, C-terminal domain"/>
    <property type="match status" value="1"/>
</dbReference>
<organism evidence="7 8">
    <name type="scientific">Paraconiothyrium brasiliense</name>
    <dbReference type="NCBI Taxonomy" id="300254"/>
    <lineage>
        <taxon>Eukaryota</taxon>
        <taxon>Fungi</taxon>
        <taxon>Dikarya</taxon>
        <taxon>Ascomycota</taxon>
        <taxon>Pezizomycotina</taxon>
        <taxon>Dothideomycetes</taxon>
        <taxon>Pleosporomycetidae</taxon>
        <taxon>Pleosporales</taxon>
        <taxon>Massarineae</taxon>
        <taxon>Didymosphaeriaceae</taxon>
        <taxon>Paraconiothyrium</taxon>
    </lineage>
</organism>
<comment type="cofactor">
    <cofactor evidence="1">
        <name>FAD</name>
        <dbReference type="ChEBI" id="CHEBI:57692"/>
    </cofactor>
</comment>
<evidence type="ECO:0000259" key="6">
    <source>
        <dbReference type="Pfam" id="PF01266"/>
    </source>
</evidence>
<feature type="domain" description="FAD dependent oxidoreductase" evidence="6">
    <location>
        <begin position="6"/>
        <end position="367"/>
    </location>
</feature>
<evidence type="ECO:0000256" key="3">
    <source>
        <dbReference type="ARBA" id="ARBA00022630"/>
    </source>
</evidence>
<evidence type="ECO:0000256" key="2">
    <source>
        <dbReference type="ARBA" id="ARBA00010989"/>
    </source>
</evidence>
<dbReference type="Gene3D" id="3.30.9.10">
    <property type="entry name" value="D-Amino Acid Oxidase, subunit A, domain 2"/>
    <property type="match status" value="1"/>
</dbReference>
<reference evidence="7 8" key="1">
    <citation type="submission" date="2024-02" db="EMBL/GenBank/DDBJ databases">
        <title>De novo assembly and annotation of 12 fungi associated with fruit tree decline syndrome in Ontario, Canada.</title>
        <authorList>
            <person name="Sulman M."/>
            <person name="Ellouze W."/>
            <person name="Ilyukhin E."/>
        </authorList>
    </citation>
    <scope>NUCLEOTIDE SEQUENCE [LARGE SCALE GENOMIC DNA]</scope>
    <source>
        <strain evidence="7 8">M42-189</strain>
    </source>
</reference>
<evidence type="ECO:0000256" key="1">
    <source>
        <dbReference type="ARBA" id="ARBA00001974"/>
    </source>
</evidence>
<dbReference type="PANTHER" id="PTHR10961">
    <property type="entry name" value="PEROXISOMAL SARCOSINE OXIDASE"/>
    <property type="match status" value="1"/>
</dbReference>
<dbReference type="PANTHER" id="PTHR10961:SF7">
    <property type="entry name" value="FAD DEPENDENT OXIDOREDUCTASE DOMAIN-CONTAINING PROTEIN"/>
    <property type="match status" value="1"/>
</dbReference>
<sequence>METQYDVVVVGLGAMGAATTYQLAKRGVKVLGIDRFAPPHDQGSSHGATRITRLSVGEGPAYVPLVTNSHRIWRELERELGVALFEQCGVLVMTSTEDDLGEADFTKNTIQIAKSYGIAHEVLNAREIRERFPQFEPIRDDALGYLEPSGGYVRPELCIDAQLTMAKRLGAELKLGTVVTGIGSQDGKTIVSTDNGTIVANKAIVSAGMWTSELLGEPFESLLNVYRQKLYWFRIAEPAKFASNSPSFIIIHGQTLEEASYGFPPIPGEGTIKIATHQHSTTTSPSSLDRNVSPAECEAMHQAHVAGYIVGLSSEAVDSKVCTYTLTPDGGFIIDQHPTLSGVTVVSACSGHGFKHSAGTGEALAQLHVKGSCDVDLTAFSLKRFSSRSQI</sequence>
<evidence type="ECO:0000256" key="5">
    <source>
        <dbReference type="ARBA" id="ARBA00023002"/>
    </source>
</evidence>
<dbReference type="InterPro" id="IPR036188">
    <property type="entry name" value="FAD/NAD-bd_sf"/>
</dbReference>
<keyword evidence="4" id="KW-0274">FAD</keyword>
<dbReference type="Pfam" id="PF01266">
    <property type="entry name" value="DAO"/>
    <property type="match status" value="1"/>
</dbReference>